<dbReference type="Gene3D" id="2.40.37.10">
    <property type="entry name" value="Lyase, Ornithine Decarboxylase, Chain A, domain 1"/>
    <property type="match status" value="1"/>
</dbReference>
<dbReference type="EMBL" id="MNUV01000037">
    <property type="protein sequence ID" value="OIO07510.1"/>
    <property type="molecule type" value="Genomic_DNA"/>
</dbReference>
<dbReference type="PANTHER" id="PTHR30511:SF0">
    <property type="entry name" value="ALANINE RACEMASE, CATABOLIC-RELATED"/>
    <property type="match status" value="1"/>
</dbReference>
<evidence type="ECO:0000313" key="8">
    <source>
        <dbReference type="Proteomes" id="UP000182860"/>
    </source>
</evidence>
<dbReference type="SUPFAM" id="SSF50621">
    <property type="entry name" value="Alanine racemase C-terminal domain-like"/>
    <property type="match status" value="1"/>
</dbReference>
<gene>
    <name evidence="7" type="ORF">AUJ35_01970</name>
</gene>
<dbReference type="GO" id="GO:0008784">
    <property type="term" value="F:alanine racemase activity"/>
    <property type="evidence" value="ECO:0007669"/>
    <property type="project" value="InterPro"/>
</dbReference>
<organism evidence="7 8">
    <name type="scientific">Candidatus Falkowbacteria bacterium CG1_02_41_21</name>
    <dbReference type="NCBI Taxonomy" id="1805147"/>
    <lineage>
        <taxon>Bacteria</taxon>
        <taxon>Candidatus Falkowiibacteriota</taxon>
    </lineage>
</organism>
<dbReference type="GO" id="GO:0006522">
    <property type="term" value="P:alanine metabolic process"/>
    <property type="evidence" value="ECO:0007669"/>
    <property type="project" value="InterPro"/>
</dbReference>
<dbReference type="InterPro" id="IPR009006">
    <property type="entry name" value="Ala_racemase/Decarboxylase_C"/>
</dbReference>
<dbReference type="InterPro" id="IPR011079">
    <property type="entry name" value="Ala_racemase_C"/>
</dbReference>
<keyword evidence="3" id="KW-0413">Isomerase</keyword>
<keyword evidence="2 4" id="KW-0663">Pyridoxal phosphate</keyword>
<dbReference type="CDD" id="cd00430">
    <property type="entry name" value="PLPDE_III_AR"/>
    <property type="match status" value="1"/>
</dbReference>
<feature type="domain" description="Alanine racemase C-terminal" evidence="6">
    <location>
        <begin position="247"/>
        <end position="377"/>
    </location>
</feature>
<dbReference type="Pfam" id="PF01168">
    <property type="entry name" value="Ala_racemase_N"/>
    <property type="match status" value="1"/>
</dbReference>
<feature type="binding site" evidence="5">
    <location>
        <position position="140"/>
    </location>
    <ligand>
        <name>substrate</name>
    </ligand>
</feature>
<name>A0A1J4TAK2_9BACT</name>
<dbReference type="NCBIfam" id="TIGR00492">
    <property type="entry name" value="alr"/>
    <property type="match status" value="1"/>
</dbReference>
<dbReference type="PRINTS" id="PR00992">
    <property type="entry name" value="ALARACEMASE"/>
</dbReference>
<comment type="cofactor">
    <cofactor evidence="1 4">
        <name>pyridoxal 5'-phosphate</name>
        <dbReference type="ChEBI" id="CHEBI:597326"/>
    </cofactor>
</comment>
<evidence type="ECO:0000259" key="6">
    <source>
        <dbReference type="SMART" id="SM01005"/>
    </source>
</evidence>
<protein>
    <submittedName>
        <fullName evidence="7">Alanine racemase</fullName>
    </submittedName>
</protein>
<evidence type="ECO:0000256" key="5">
    <source>
        <dbReference type="PIRSR" id="PIRSR600821-52"/>
    </source>
</evidence>
<dbReference type="InterPro" id="IPR001608">
    <property type="entry name" value="Ala_racemase_N"/>
</dbReference>
<evidence type="ECO:0000256" key="2">
    <source>
        <dbReference type="ARBA" id="ARBA00022898"/>
    </source>
</evidence>
<dbReference type="Pfam" id="PF00842">
    <property type="entry name" value="Ala_racemase_C"/>
    <property type="match status" value="1"/>
</dbReference>
<feature type="binding site" evidence="5">
    <location>
        <position position="319"/>
    </location>
    <ligand>
        <name>substrate</name>
    </ligand>
</feature>
<evidence type="ECO:0000313" key="7">
    <source>
        <dbReference type="EMBL" id="OIO07510.1"/>
    </source>
</evidence>
<dbReference type="SMART" id="SM01005">
    <property type="entry name" value="Ala_racemase_C"/>
    <property type="match status" value="1"/>
</dbReference>
<dbReference type="Gene3D" id="3.20.20.10">
    <property type="entry name" value="Alanine racemase"/>
    <property type="match status" value="1"/>
</dbReference>
<feature type="modified residue" description="N6-(pyridoxal phosphate)lysine" evidence="4">
    <location>
        <position position="47"/>
    </location>
</feature>
<comment type="caution">
    <text evidence="7">The sequence shown here is derived from an EMBL/GenBank/DDBJ whole genome shotgun (WGS) entry which is preliminary data.</text>
</comment>
<sequence length="377" mass="42555">MINFFRQILRPKYEPLNKIEIIKQNLLDNFAYLSALQSEAEIFPVLKSNAYGHGLKEVARLLNDSPAKMVAIDSFPEAQIVFRNFKGKVLFLNEMPLKAYDYCRFKRSEFCVYNSATLKYLATHHAGVKIHLFYNSGMNREGISNLKLFLENNKKYLSQVQIVGFCSHLMAGDNDLETTRKQESNFMTALDILHQNKIFPTWVHLGNSAGIFVLHNKRLTAFRAGLALYGYSPLVGDNEAVSHLKPALRVLSTVTGCQSLKKGDKVSYNGRYEAESDTQIALAPFGYYEGLDRHLSNEAQFLIHGEIDFLAKIAGAVSMNLVCLDVKDYKIKLGDRVELISPLNGALNSVNNLANISQTIPYEQLVRLRGNIHRQVV</sequence>
<dbReference type="PANTHER" id="PTHR30511">
    <property type="entry name" value="ALANINE RACEMASE"/>
    <property type="match status" value="1"/>
</dbReference>
<dbReference type="InterPro" id="IPR029066">
    <property type="entry name" value="PLP-binding_barrel"/>
</dbReference>
<dbReference type="InterPro" id="IPR000821">
    <property type="entry name" value="Ala_racemase"/>
</dbReference>
<evidence type="ECO:0000256" key="1">
    <source>
        <dbReference type="ARBA" id="ARBA00001933"/>
    </source>
</evidence>
<accession>A0A1J4TAK2</accession>
<dbReference type="Proteomes" id="UP000182860">
    <property type="component" value="Unassembled WGS sequence"/>
</dbReference>
<dbReference type="GO" id="GO:0005829">
    <property type="term" value="C:cytosol"/>
    <property type="evidence" value="ECO:0007669"/>
    <property type="project" value="TreeGrafter"/>
</dbReference>
<evidence type="ECO:0000256" key="3">
    <source>
        <dbReference type="ARBA" id="ARBA00023235"/>
    </source>
</evidence>
<proteinExistence type="predicted"/>
<dbReference type="GO" id="GO:0030170">
    <property type="term" value="F:pyridoxal phosphate binding"/>
    <property type="evidence" value="ECO:0007669"/>
    <property type="project" value="TreeGrafter"/>
</dbReference>
<dbReference type="AlphaFoldDB" id="A0A1J4TAK2"/>
<evidence type="ECO:0000256" key="4">
    <source>
        <dbReference type="PIRSR" id="PIRSR600821-50"/>
    </source>
</evidence>
<dbReference type="SUPFAM" id="SSF51419">
    <property type="entry name" value="PLP-binding barrel"/>
    <property type="match status" value="1"/>
</dbReference>
<reference evidence="7 8" key="1">
    <citation type="journal article" date="2016" name="Environ. Microbiol.">
        <title>Genomic resolution of a cold subsurface aquifer community provides metabolic insights for novel microbes adapted to high CO concentrations.</title>
        <authorList>
            <person name="Probst A.J."/>
            <person name="Castelle C.J."/>
            <person name="Singh A."/>
            <person name="Brown C.T."/>
            <person name="Anantharaman K."/>
            <person name="Sharon I."/>
            <person name="Hug L.A."/>
            <person name="Burstein D."/>
            <person name="Emerson J.B."/>
            <person name="Thomas B.C."/>
            <person name="Banfield J.F."/>
        </authorList>
    </citation>
    <scope>NUCLEOTIDE SEQUENCE [LARGE SCALE GENOMIC DNA]</scope>
    <source>
        <strain evidence="7">CG1_02_41_21</strain>
    </source>
</reference>